<accession>A0A7U2FEI2</accession>
<gene>
    <name evidence="2" type="ORF">JI435_163870</name>
</gene>
<keyword evidence="3" id="KW-1185">Reference proteome</keyword>
<dbReference type="KEGG" id="pno:SNOG_16387"/>
<organism evidence="2 3">
    <name type="scientific">Phaeosphaeria nodorum (strain SN15 / ATCC MYA-4574 / FGSC 10173)</name>
    <name type="common">Glume blotch fungus</name>
    <name type="synonym">Parastagonospora nodorum</name>
    <dbReference type="NCBI Taxonomy" id="321614"/>
    <lineage>
        <taxon>Eukaryota</taxon>
        <taxon>Fungi</taxon>
        <taxon>Dikarya</taxon>
        <taxon>Ascomycota</taxon>
        <taxon>Pezizomycotina</taxon>
        <taxon>Dothideomycetes</taxon>
        <taxon>Pleosporomycetidae</taxon>
        <taxon>Pleosporales</taxon>
        <taxon>Pleosporineae</taxon>
        <taxon>Phaeosphaeriaceae</taxon>
        <taxon>Parastagonospora</taxon>
    </lineage>
</organism>
<dbReference type="EMBL" id="CP069038">
    <property type="protein sequence ID" value="QRD03782.1"/>
    <property type="molecule type" value="Genomic_DNA"/>
</dbReference>
<feature type="chain" id="PRO_5034646188" description="Ubiquitin 3 binding protein But2 C-terminal domain-containing protein" evidence="1">
    <location>
        <begin position="20"/>
        <end position="226"/>
    </location>
</feature>
<dbReference type="Proteomes" id="UP000663193">
    <property type="component" value="Chromosome 16"/>
</dbReference>
<keyword evidence="1" id="KW-0732">Signal</keyword>
<protein>
    <recommendedName>
        <fullName evidence="4">Ubiquitin 3 binding protein But2 C-terminal domain-containing protein</fullName>
    </recommendedName>
</protein>
<proteinExistence type="predicted"/>
<evidence type="ECO:0008006" key="4">
    <source>
        <dbReference type="Google" id="ProtNLM"/>
    </source>
</evidence>
<dbReference type="RefSeq" id="XP_001806505.1">
    <property type="nucleotide sequence ID" value="XM_001806453.1"/>
</dbReference>
<feature type="signal peptide" evidence="1">
    <location>
        <begin position="1"/>
        <end position="19"/>
    </location>
</feature>
<evidence type="ECO:0000313" key="2">
    <source>
        <dbReference type="EMBL" id="QRD03782.1"/>
    </source>
</evidence>
<name>A0A7U2FEI2_PHANO</name>
<dbReference type="AlphaFoldDB" id="A0A7U2FEI2"/>
<dbReference type="OrthoDB" id="3772810at2759"/>
<sequence>MLTAITPLLAAFFLSRGLTVPTIPYPFPNSTALTNGTAPNGTVEYHCNDIFPTDLTVLNERYPDYNTSRLHDAIDLFMLRREVAEQGEIATRVQFTGLPSANTNITCRLEFIFPAPDQMLVQGYNPTFNVYQVERDTETISTWKQYVGNGIDADLFGQVNGQPEAIERTRSVGGVAAINETRCNETMTFQMGMAYDSKGGAPNYWNFTEVAPPAWPVQGFRMVWGC</sequence>
<evidence type="ECO:0000313" key="3">
    <source>
        <dbReference type="Proteomes" id="UP000663193"/>
    </source>
</evidence>
<evidence type="ECO:0000256" key="1">
    <source>
        <dbReference type="SAM" id="SignalP"/>
    </source>
</evidence>
<reference evidence="3" key="1">
    <citation type="journal article" date="2021" name="BMC Genomics">
        <title>Chromosome-level genome assembly and manually-curated proteome of model necrotroph Parastagonospora nodorum Sn15 reveals a genome-wide trove of candidate effector homologs, and redundancy of virulence-related functions within an accessory chromosome.</title>
        <authorList>
            <person name="Bertazzoni S."/>
            <person name="Jones D.A.B."/>
            <person name="Phan H.T."/>
            <person name="Tan K.-C."/>
            <person name="Hane J.K."/>
        </authorList>
    </citation>
    <scope>NUCLEOTIDE SEQUENCE [LARGE SCALE GENOMIC DNA]</scope>
    <source>
        <strain evidence="3">SN15 / ATCC MYA-4574 / FGSC 10173)</strain>
    </source>
</reference>
<dbReference type="VEuPathDB" id="FungiDB:JI435_163870"/>